<dbReference type="AlphaFoldDB" id="G8WWK7"/>
<gene>
    <name evidence="2" type="ordered locus">SCATT_25230</name>
</gene>
<keyword evidence="3" id="KW-1185">Reference proteome</keyword>
<feature type="compositionally biased region" description="Pro residues" evidence="1">
    <location>
        <begin position="78"/>
        <end position="93"/>
    </location>
</feature>
<feature type="region of interest" description="Disordered" evidence="1">
    <location>
        <begin position="70"/>
        <end position="111"/>
    </location>
</feature>
<protein>
    <submittedName>
        <fullName evidence="2">Uncharacterized protein</fullName>
    </submittedName>
</protein>
<dbReference type="STRING" id="1003195.SCATT_25230"/>
<dbReference type="RefSeq" id="WP_014627918.1">
    <property type="nucleotide sequence ID" value="NC_016111.1"/>
</dbReference>
<accession>G8WWK7</accession>
<name>G8WWK7_STREN</name>
<evidence type="ECO:0000313" key="2">
    <source>
        <dbReference type="EMBL" id="AEW94894.1"/>
    </source>
</evidence>
<sequence>MTMPPERVRAAALLTDLGSHDPRLSLSVLDVARLTPLAARWLASGLPDTALHTALTASLPPLIHSPAALLTHRLRTEPPLPPQPPRPHHPSGPLPECTSCRDPLPRNSSAHHCHRCASVPVPLAT</sequence>
<evidence type="ECO:0000256" key="1">
    <source>
        <dbReference type="SAM" id="MobiDB-lite"/>
    </source>
</evidence>
<organism evidence="2 3">
    <name type="scientific">Streptantibioticus cattleyicolor (strain ATCC 35852 / DSM 46488 / JCM 4925 / NBRC 14057 / NRRL 8057)</name>
    <name type="common">Streptomyces cattleya</name>
    <dbReference type="NCBI Taxonomy" id="1003195"/>
    <lineage>
        <taxon>Bacteria</taxon>
        <taxon>Bacillati</taxon>
        <taxon>Actinomycetota</taxon>
        <taxon>Actinomycetes</taxon>
        <taxon>Kitasatosporales</taxon>
        <taxon>Streptomycetaceae</taxon>
        <taxon>Streptantibioticus</taxon>
    </lineage>
</organism>
<dbReference type="KEGG" id="scy:SCATT_25230"/>
<dbReference type="HOGENOM" id="CLU_1942689_0_0_11"/>
<dbReference type="Proteomes" id="UP000007842">
    <property type="component" value="Chromosome"/>
</dbReference>
<evidence type="ECO:0000313" key="3">
    <source>
        <dbReference type="Proteomes" id="UP000007842"/>
    </source>
</evidence>
<dbReference type="EMBL" id="CP003219">
    <property type="protein sequence ID" value="AEW94894.1"/>
    <property type="molecule type" value="Genomic_DNA"/>
</dbReference>
<reference evidence="3" key="1">
    <citation type="submission" date="2011-12" db="EMBL/GenBank/DDBJ databases">
        <title>Complete genome sequence of Streptomyces cattleya strain DSM 46488.</title>
        <authorList>
            <person name="Ou H.-Y."/>
            <person name="Li P."/>
            <person name="Zhao C."/>
            <person name="O'Hagan D."/>
            <person name="Deng Z."/>
        </authorList>
    </citation>
    <scope>NUCLEOTIDE SEQUENCE [LARGE SCALE GENOMIC DNA]</scope>
    <source>
        <strain evidence="3">ATCC 35852 / DSM 46488 / JCM 4925 / NBRC 14057 / NRRL 8057</strain>
    </source>
</reference>
<dbReference type="PATRIC" id="fig|1003195.29.peg.2527"/>
<proteinExistence type="predicted"/>
<dbReference type="OrthoDB" id="9178552at2"/>